<dbReference type="PANTHER" id="PTHR43434">
    <property type="entry name" value="PHOSPHOGLYCOLATE PHOSPHATASE"/>
    <property type="match status" value="1"/>
</dbReference>
<name>A0A917ER31_9BACI</name>
<dbReference type="InterPro" id="IPR036412">
    <property type="entry name" value="HAD-like_sf"/>
</dbReference>
<dbReference type="Pfam" id="PF13419">
    <property type="entry name" value="HAD_2"/>
    <property type="match status" value="1"/>
</dbReference>
<dbReference type="GO" id="GO:0005829">
    <property type="term" value="C:cytosol"/>
    <property type="evidence" value="ECO:0007669"/>
    <property type="project" value="TreeGrafter"/>
</dbReference>
<dbReference type="Gene3D" id="1.10.150.240">
    <property type="entry name" value="Putative phosphatase, domain 2"/>
    <property type="match status" value="1"/>
</dbReference>
<dbReference type="InterPro" id="IPR023214">
    <property type="entry name" value="HAD_sf"/>
</dbReference>
<dbReference type="GO" id="GO:0006281">
    <property type="term" value="P:DNA repair"/>
    <property type="evidence" value="ECO:0007669"/>
    <property type="project" value="TreeGrafter"/>
</dbReference>
<dbReference type="InterPro" id="IPR041492">
    <property type="entry name" value="HAD_2"/>
</dbReference>
<evidence type="ECO:0000313" key="4">
    <source>
        <dbReference type="Proteomes" id="UP000605259"/>
    </source>
</evidence>
<dbReference type="GO" id="GO:0008967">
    <property type="term" value="F:phosphoglycolate phosphatase activity"/>
    <property type="evidence" value="ECO:0007669"/>
    <property type="project" value="TreeGrafter"/>
</dbReference>
<dbReference type="SUPFAM" id="SSF56784">
    <property type="entry name" value="HAD-like"/>
    <property type="match status" value="1"/>
</dbReference>
<dbReference type="Proteomes" id="UP000605259">
    <property type="component" value="Unassembled WGS sequence"/>
</dbReference>
<dbReference type="Gene3D" id="3.40.50.1000">
    <property type="entry name" value="HAD superfamily/HAD-like"/>
    <property type="match status" value="1"/>
</dbReference>
<dbReference type="PANTHER" id="PTHR43434:SF25">
    <property type="entry name" value="PHOSPHOGLYCOLATE PHOSPHATASE"/>
    <property type="match status" value="1"/>
</dbReference>
<accession>A0A917ER31</accession>
<evidence type="ECO:0000256" key="2">
    <source>
        <dbReference type="ARBA" id="ARBA00022842"/>
    </source>
</evidence>
<dbReference type="InterPro" id="IPR050155">
    <property type="entry name" value="HAD-like_hydrolase_sf"/>
</dbReference>
<dbReference type="AlphaFoldDB" id="A0A917ER31"/>
<reference evidence="3" key="1">
    <citation type="journal article" date="2014" name="Int. J. Syst. Evol. Microbiol.">
        <title>Complete genome sequence of Corynebacterium casei LMG S-19264T (=DSM 44701T), isolated from a smear-ripened cheese.</title>
        <authorList>
            <consortium name="US DOE Joint Genome Institute (JGI-PGF)"/>
            <person name="Walter F."/>
            <person name="Albersmeier A."/>
            <person name="Kalinowski J."/>
            <person name="Ruckert C."/>
        </authorList>
    </citation>
    <scope>NUCLEOTIDE SEQUENCE</scope>
    <source>
        <strain evidence="3">CGMCC 1.12698</strain>
    </source>
</reference>
<reference evidence="3" key="2">
    <citation type="submission" date="2020-09" db="EMBL/GenBank/DDBJ databases">
        <authorList>
            <person name="Sun Q."/>
            <person name="Zhou Y."/>
        </authorList>
    </citation>
    <scope>NUCLEOTIDE SEQUENCE</scope>
    <source>
        <strain evidence="3">CGMCC 1.12698</strain>
    </source>
</reference>
<sequence>MNILWDFDGTIFDTYPVFARIMKQVMEEDISEEYIYAQLKTSFTHAVKHFNLADSHIQRIIARTNETPADHFKPFKGVEDILKSANKNVIMTHSTRAEVMKILCYYGWEHYFVEIVTIDDGFPRKPHVASYEYLHNKHTIDLAIGDRLIDIIPAKELGIKTCLFQNNEEGADYYVDCYEGERWDN</sequence>
<proteinExistence type="predicted"/>
<evidence type="ECO:0000313" key="3">
    <source>
        <dbReference type="EMBL" id="GGE68600.1"/>
    </source>
</evidence>
<dbReference type="RefSeq" id="WP_188388062.1">
    <property type="nucleotide sequence ID" value="NZ_BMFK01000001.1"/>
</dbReference>
<keyword evidence="2" id="KW-0460">Magnesium</keyword>
<comment type="caution">
    <text evidence="3">The sequence shown here is derived from an EMBL/GenBank/DDBJ whole genome shotgun (WGS) entry which is preliminary data.</text>
</comment>
<dbReference type="InterPro" id="IPR023198">
    <property type="entry name" value="PGP-like_dom2"/>
</dbReference>
<keyword evidence="4" id="KW-1185">Reference proteome</keyword>
<dbReference type="InterPro" id="IPR006439">
    <property type="entry name" value="HAD-SF_hydro_IA"/>
</dbReference>
<dbReference type="SFLD" id="SFLDS00003">
    <property type="entry name" value="Haloacid_Dehalogenase"/>
    <property type="match status" value="1"/>
</dbReference>
<evidence type="ECO:0000256" key="1">
    <source>
        <dbReference type="ARBA" id="ARBA00022801"/>
    </source>
</evidence>
<dbReference type="SFLD" id="SFLDG01129">
    <property type="entry name" value="C1.5:_HAD__Beta-PGM__Phosphata"/>
    <property type="match status" value="1"/>
</dbReference>
<dbReference type="NCBIfam" id="TIGR01549">
    <property type="entry name" value="HAD-SF-IA-v1"/>
    <property type="match status" value="1"/>
</dbReference>
<organism evidence="3 4">
    <name type="scientific">Priestia taiwanensis</name>
    <dbReference type="NCBI Taxonomy" id="1347902"/>
    <lineage>
        <taxon>Bacteria</taxon>
        <taxon>Bacillati</taxon>
        <taxon>Bacillota</taxon>
        <taxon>Bacilli</taxon>
        <taxon>Bacillales</taxon>
        <taxon>Bacillaceae</taxon>
        <taxon>Priestia</taxon>
    </lineage>
</organism>
<protein>
    <submittedName>
        <fullName evidence="3">Phosphoglycolate phosphatase</fullName>
    </submittedName>
</protein>
<gene>
    <name evidence="3" type="ORF">GCM10007140_18340</name>
</gene>
<keyword evidence="1" id="KW-0378">Hydrolase</keyword>
<dbReference type="EMBL" id="BMFK01000001">
    <property type="protein sequence ID" value="GGE68600.1"/>
    <property type="molecule type" value="Genomic_DNA"/>
</dbReference>